<name>A0AAU6P2D4_9FLAO</name>
<sequence length="243" mass="26922">MNLIIDIGNTAVKIAVFKEGTLLFSSRGKVANLEEIINEIFQEYPQISQGIIASVGKLPLNVVNWLKNKINIIILNNETKLPFKNQYKTPKTLGVDRIGLISAAVEEYPNKHVLIIDAGSCITYDFVTNNAEYLGGAISPGVRMRYKAINTFTAGLPLLETKIPQHFVGNSTENSIQSGIVYGVLNEIDGFVKEYQNKYSDLTVILTGGDANFLSKQLKSSIFANSNFLLQGLNYILRFNLIE</sequence>
<evidence type="ECO:0000256" key="11">
    <source>
        <dbReference type="ARBA" id="ARBA00022840"/>
    </source>
</evidence>
<keyword evidence="7 16" id="KW-0963">Cytoplasm</keyword>
<feature type="binding site" evidence="16">
    <location>
        <position position="120"/>
    </location>
    <ligand>
        <name>ATP</name>
        <dbReference type="ChEBI" id="CHEBI:30616"/>
    </ligand>
</feature>
<dbReference type="HAMAP" id="MF_01274">
    <property type="entry name" value="Pantothen_kinase_3"/>
    <property type="match status" value="1"/>
</dbReference>
<dbReference type="RefSeq" id="WP_338732784.1">
    <property type="nucleotide sequence ID" value="NZ_CP136924.1"/>
</dbReference>
<comment type="catalytic activity">
    <reaction evidence="1 16">
        <text>(R)-pantothenate + ATP = (R)-4'-phosphopantothenate + ADP + H(+)</text>
        <dbReference type="Rhea" id="RHEA:16373"/>
        <dbReference type="ChEBI" id="CHEBI:10986"/>
        <dbReference type="ChEBI" id="CHEBI:15378"/>
        <dbReference type="ChEBI" id="CHEBI:29032"/>
        <dbReference type="ChEBI" id="CHEBI:30616"/>
        <dbReference type="ChEBI" id="CHEBI:456216"/>
        <dbReference type="EC" id="2.7.1.33"/>
    </reaction>
</comment>
<dbReference type="EC" id="2.7.1.33" evidence="6 16"/>
<reference evidence="17 19" key="1">
    <citation type="submission" date="2023-10" db="EMBL/GenBank/DDBJ databases">
        <title>Culture-based analysis of two novel bacteria associated with mangrove crab gills.</title>
        <authorList>
            <person name="Yang X."/>
            <person name="Garuglieri E."/>
            <person name="Van Goethem M.W."/>
            <person name="Fusi M."/>
            <person name="Marasco R."/>
            <person name="Daffonchio D.G."/>
        </authorList>
    </citation>
    <scope>NUCLEOTIDE SEQUENCE [LARGE SCALE GENOMIC DNA]</scope>
    <source>
        <strain evidence="18">UG2-1</strain>
        <strain evidence="17">UG2-2</strain>
        <strain evidence="19">UG2_2</strain>
    </source>
</reference>
<gene>
    <name evidence="16" type="primary">coaX</name>
    <name evidence="18" type="ORF">R3L15_01315</name>
    <name evidence="17" type="ORF">R3L16_06080</name>
</gene>
<accession>A0AAU6P2D4</accession>
<dbReference type="NCBIfam" id="NF009853">
    <property type="entry name" value="PRK13320.1-5"/>
    <property type="match status" value="1"/>
</dbReference>
<dbReference type="KEGG" id="mcaa:R3L15_01315"/>
<evidence type="ECO:0000256" key="5">
    <source>
        <dbReference type="ARBA" id="ARBA00011738"/>
    </source>
</evidence>
<evidence type="ECO:0000256" key="13">
    <source>
        <dbReference type="ARBA" id="ARBA00022993"/>
    </source>
</evidence>
<feature type="binding site" evidence="16">
    <location>
        <position position="87"/>
    </location>
    <ligand>
        <name>substrate</name>
    </ligand>
</feature>
<evidence type="ECO:0000256" key="2">
    <source>
        <dbReference type="ARBA" id="ARBA00001958"/>
    </source>
</evidence>
<dbReference type="SUPFAM" id="SSF53067">
    <property type="entry name" value="Actin-like ATPase domain"/>
    <property type="match status" value="2"/>
</dbReference>
<evidence type="ECO:0000256" key="4">
    <source>
        <dbReference type="ARBA" id="ARBA00005225"/>
    </source>
</evidence>
<evidence type="ECO:0000256" key="3">
    <source>
        <dbReference type="ARBA" id="ARBA00004496"/>
    </source>
</evidence>
<dbReference type="EMBL" id="CP136925">
    <property type="protein sequence ID" value="WXA13525.1"/>
    <property type="molecule type" value="Genomic_DNA"/>
</dbReference>
<comment type="similarity">
    <text evidence="14 16">Belongs to the type III pantothenate kinase family.</text>
</comment>
<keyword evidence="12 16" id="KW-0630">Potassium</keyword>
<protein>
    <recommendedName>
        <fullName evidence="15 16">Type III pantothenate kinase</fullName>
        <ecNumber evidence="6 16">2.7.1.33</ecNumber>
    </recommendedName>
    <alternativeName>
        <fullName evidence="16">PanK-III</fullName>
    </alternativeName>
    <alternativeName>
        <fullName evidence="16">Pantothenic acid kinase</fullName>
    </alternativeName>
</protein>
<evidence type="ECO:0000256" key="14">
    <source>
        <dbReference type="ARBA" id="ARBA00038036"/>
    </source>
</evidence>
<evidence type="ECO:0000256" key="7">
    <source>
        <dbReference type="ARBA" id="ARBA00022490"/>
    </source>
</evidence>
<dbReference type="InterPro" id="IPR043129">
    <property type="entry name" value="ATPase_NBD"/>
</dbReference>
<dbReference type="PANTHER" id="PTHR34265">
    <property type="entry name" value="TYPE III PANTOTHENATE KINASE"/>
    <property type="match status" value="1"/>
</dbReference>
<evidence type="ECO:0000313" key="17">
    <source>
        <dbReference type="EMBL" id="WXA04057.1"/>
    </source>
</evidence>
<evidence type="ECO:0000256" key="10">
    <source>
        <dbReference type="ARBA" id="ARBA00022777"/>
    </source>
</evidence>
<keyword evidence="13 16" id="KW-0173">Coenzyme A biosynthesis</keyword>
<keyword evidence="9 16" id="KW-0547">Nucleotide-binding</keyword>
<feature type="active site" description="Proton acceptor" evidence="16">
    <location>
        <position position="96"/>
    </location>
</feature>
<evidence type="ECO:0000256" key="9">
    <source>
        <dbReference type="ARBA" id="ARBA00022741"/>
    </source>
</evidence>
<evidence type="ECO:0000313" key="19">
    <source>
        <dbReference type="Proteomes" id="UP001368318"/>
    </source>
</evidence>
<evidence type="ECO:0000313" key="18">
    <source>
        <dbReference type="EMBL" id="WXA13525.1"/>
    </source>
</evidence>
<comment type="cofactor">
    <cofactor evidence="16">
        <name>NH4(+)</name>
        <dbReference type="ChEBI" id="CHEBI:28938"/>
    </cofactor>
    <cofactor evidence="16">
        <name>K(+)</name>
        <dbReference type="ChEBI" id="CHEBI:29103"/>
    </cofactor>
    <text evidence="16">A monovalent cation. Ammonium or potassium.</text>
</comment>
<evidence type="ECO:0000256" key="8">
    <source>
        <dbReference type="ARBA" id="ARBA00022679"/>
    </source>
</evidence>
<keyword evidence="8 16" id="KW-0808">Transferase</keyword>
<dbReference type="CDD" id="cd24015">
    <property type="entry name" value="ASKHA_NBD_PanK-III"/>
    <property type="match status" value="1"/>
</dbReference>
<evidence type="ECO:0000256" key="16">
    <source>
        <dbReference type="HAMAP-Rule" id="MF_01274"/>
    </source>
</evidence>
<comment type="subcellular location">
    <subcellularLocation>
        <location evidence="3 16">Cytoplasm</location>
    </subcellularLocation>
</comment>
<feature type="binding site" evidence="16">
    <location>
        <position position="172"/>
    </location>
    <ligand>
        <name>substrate</name>
    </ligand>
</feature>
<feature type="binding site" evidence="16">
    <location>
        <begin position="94"/>
        <end position="97"/>
    </location>
    <ligand>
        <name>substrate</name>
    </ligand>
</feature>
<comment type="function">
    <text evidence="16">Catalyzes the phosphorylation of pantothenate (Pan), the first step in CoA biosynthesis.</text>
</comment>
<dbReference type="PANTHER" id="PTHR34265:SF1">
    <property type="entry name" value="TYPE III PANTOTHENATE KINASE"/>
    <property type="match status" value="1"/>
</dbReference>
<comment type="cofactor">
    <cofactor evidence="2">
        <name>K(+)</name>
        <dbReference type="ChEBI" id="CHEBI:29103"/>
    </cofactor>
</comment>
<keyword evidence="16" id="KW-0479">Metal-binding</keyword>
<dbReference type="GO" id="GO:0046872">
    <property type="term" value="F:metal ion binding"/>
    <property type="evidence" value="ECO:0007669"/>
    <property type="project" value="UniProtKB-KW"/>
</dbReference>
<keyword evidence="10 16" id="KW-0418">Kinase</keyword>
<organism evidence="17 19">
    <name type="scientific">Mangrovimonas cancribranchiae</name>
    <dbReference type="NCBI Taxonomy" id="3080055"/>
    <lineage>
        <taxon>Bacteria</taxon>
        <taxon>Pseudomonadati</taxon>
        <taxon>Bacteroidota</taxon>
        <taxon>Flavobacteriia</taxon>
        <taxon>Flavobacteriales</taxon>
        <taxon>Flavobacteriaceae</taxon>
        <taxon>Mangrovimonas</taxon>
    </lineage>
</organism>
<dbReference type="EMBL" id="CP136924">
    <property type="protein sequence ID" value="WXA04057.1"/>
    <property type="molecule type" value="Genomic_DNA"/>
</dbReference>
<dbReference type="GO" id="GO:0015937">
    <property type="term" value="P:coenzyme A biosynthetic process"/>
    <property type="evidence" value="ECO:0007669"/>
    <property type="project" value="UniProtKB-UniRule"/>
</dbReference>
<evidence type="ECO:0000256" key="6">
    <source>
        <dbReference type="ARBA" id="ARBA00012102"/>
    </source>
</evidence>
<dbReference type="Pfam" id="PF03309">
    <property type="entry name" value="Pan_kinase"/>
    <property type="match status" value="1"/>
</dbReference>
<feature type="binding site" evidence="16">
    <location>
        <begin position="6"/>
        <end position="13"/>
    </location>
    <ligand>
        <name>ATP</name>
        <dbReference type="ChEBI" id="CHEBI:30616"/>
    </ligand>
</feature>
<evidence type="ECO:0000256" key="15">
    <source>
        <dbReference type="ARBA" id="ARBA00040883"/>
    </source>
</evidence>
<keyword evidence="19" id="KW-1185">Reference proteome</keyword>
<dbReference type="GO" id="GO:0005737">
    <property type="term" value="C:cytoplasm"/>
    <property type="evidence" value="ECO:0007669"/>
    <property type="project" value="UniProtKB-SubCell"/>
</dbReference>
<proteinExistence type="inferred from homology"/>
<evidence type="ECO:0000256" key="12">
    <source>
        <dbReference type="ARBA" id="ARBA00022958"/>
    </source>
</evidence>
<feature type="binding site" evidence="16">
    <location>
        <position position="117"/>
    </location>
    <ligand>
        <name>K(+)</name>
        <dbReference type="ChEBI" id="CHEBI:29103"/>
    </ligand>
</feature>
<dbReference type="GO" id="GO:0004594">
    <property type="term" value="F:pantothenate kinase activity"/>
    <property type="evidence" value="ECO:0007669"/>
    <property type="project" value="UniProtKB-UniRule"/>
</dbReference>
<dbReference type="InterPro" id="IPR004619">
    <property type="entry name" value="Type_III_PanK"/>
</dbReference>
<keyword evidence="11 16" id="KW-0067">ATP-binding</keyword>
<dbReference type="NCBIfam" id="TIGR00671">
    <property type="entry name" value="baf"/>
    <property type="match status" value="1"/>
</dbReference>
<comment type="subunit">
    <text evidence="5 16">Homodimer.</text>
</comment>
<dbReference type="GO" id="GO:0005524">
    <property type="term" value="F:ATP binding"/>
    <property type="evidence" value="ECO:0007669"/>
    <property type="project" value="UniProtKB-UniRule"/>
</dbReference>
<comment type="pathway">
    <text evidence="4 16">Cofactor biosynthesis; coenzyme A biosynthesis; CoA from (R)-pantothenate: step 1/5.</text>
</comment>
<dbReference type="Proteomes" id="UP001368318">
    <property type="component" value="Chromosome"/>
</dbReference>
<dbReference type="Gene3D" id="3.30.420.40">
    <property type="match status" value="2"/>
</dbReference>
<evidence type="ECO:0000256" key="1">
    <source>
        <dbReference type="ARBA" id="ARBA00001206"/>
    </source>
</evidence>
<dbReference type="AlphaFoldDB" id="A0AAU6P2D4"/>